<proteinExistence type="predicted"/>
<name>A0ABT4BT71_9FIRM</name>
<dbReference type="Proteomes" id="UP001082703">
    <property type="component" value="Unassembled WGS sequence"/>
</dbReference>
<dbReference type="InterPro" id="IPR035901">
    <property type="entry name" value="GIY-YIG_endonuc_sf"/>
</dbReference>
<accession>A0ABT4BT71</accession>
<protein>
    <submittedName>
        <fullName evidence="1">GIY-YIG nuclease family protein</fullName>
    </submittedName>
</protein>
<reference evidence="1 2" key="1">
    <citation type="submission" date="2022-11" db="EMBL/GenBank/DDBJ databases">
        <authorList>
            <person name="Caiyu Z."/>
        </authorList>
    </citation>
    <scope>NUCLEOTIDE SEQUENCE [LARGE SCALE GENOMIC DNA]</scope>
    <source>
        <strain evidence="1 2">YR-4</strain>
    </source>
</reference>
<comment type="caution">
    <text evidence="1">The sequence shown here is derived from an EMBL/GenBank/DDBJ whole genome shotgun (WGS) entry which is preliminary data.</text>
</comment>
<dbReference type="RefSeq" id="WP_268058135.1">
    <property type="nucleotide sequence ID" value="NZ_JAPOHA010000006.1"/>
</dbReference>
<dbReference type="EMBL" id="JAPOHA010000006">
    <property type="protein sequence ID" value="MCY1714087.1"/>
    <property type="molecule type" value="Genomic_DNA"/>
</dbReference>
<dbReference type="Gene3D" id="3.40.1440.10">
    <property type="entry name" value="GIY-YIG endonuclease"/>
    <property type="match status" value="1"/>
</dbReference>
<keyword evidence="2" id="KW-1185">Reference proteome</keyword>
<sequence length="114" mass="13054">MDKQNKKELAAAYKERKVVGGIYAIVNSGNGKMLLLSTCDMQGSRNRFEFSKKTGSCINLKLREDWQKYGNMAFDFTVLAELMKKESQTDQEFAEDIATLQELWAEKLLGKNLY</sequence>
<gene>
    <name evidence="1" type="ORF">OUY18_07465</name>
</gene>
<evidence type="ECO:0000313" key="1">
    <source>
        <dbReference type="EMBL" id="MCY1714087.1"/>
    </source>
</evidence>
<dbReference type="CDD" id="cd10451">
    <property type="entry name" value="GIY-YIG_LuxR_like"/>
    <property type="match status" value="1"/>
</dbReference>
<evidence type="ECO:0000313" key="2">
    <source>
        <dbReference type="Proteomes" id="UP001082703"/>
    </source>
</evidence>
<organism evidence="1 2">
    <name type="scientific">Caproiciproducens galactitolivorans</name>
    <dbReference type="NCBI Taxonomy" id="642589"/>
    <lineage>
        <taxon>Bacteria</taxon>
        <taxon>Bacillati</taxon>
        <taxon>Bacillota</taxon>
        <taxon>Clostridia</taxon>
        <taxon>Eubacteriales</taxon>
        <taxon>Acutalibacteraceae</taxon>
        <taxon>Caproiciproducens</taxon>
    </lineage>
</organism>